<gene>
    <name evidence="3" type="ORF">C7I85_09345</name>
</gene>
<dbReference type="Pfam" id="PF25455">
    <property type="entry name" value="Beta-barrel_CAF17_C"/>
    <property type="match status" value="1"/>
</dbReference>
<sequence length="295" mass="31089">MHSALLSDRIIISVTGAEAEHFLQNILTTDLDALAEGEAKPGALLAPQGKILFDFLISRDGSGGFRLDCRADVADDFLRRLTLYKLRAKVAISKQEQMLVAASWDSDSPGSASDSNASSDESIVLRDARFKSPAAAFRIYGSALSASDEVSAWHAYRIANGVAESGSDYALSDAFPHDVLLDETGGVGFGKGCYVGQEVVSRMHHRGTARRRVLLVSAEAPLPASGTEILANGRSIGALGSVSGTKGLAIVRIDRVKDALDGGVVITAADVPLSLSIPTWAKFTFPQQTAGAEEA</sequence>
<evidence type="ECO:0000313" key="4">
    <source>
        <dbReference type="Proteomes" id="UP000240653"/>
    </source>
</evidence>
<organism evidence="3 4">
    <name type="scientific">Pseudaminobacter soli</name>
    <name type="common">ex Li et al. 2025</name>
    <dbReference type="NCBI Taxonomy" id="1295366"/>
    <lineage>
        <taxon>Bacteria</taxon>
        <taxon>Pseudomonadati</taxon>
        <taxon>Pseudomonadota</taxon>
        <taxon>Alphaproteobacteria</taxon>
        <taxon>Hyphomicrobiales</taxon>
        <taxon>Phyllobacteriaceae</taxon>
        <taxon>Pseudaminobacter</taxon>
    </lineage>
</organism>
<dbReference type="InterPro" id="IPR057460">
    <property type="entry name" value="CAF17_C"/>
</dbReference>
<proteinExistence type="predicted"/>
<keyword evidence="1" id="KW-0809">Transit peptide</keyword>
<comment type="caution">
    <text evidence="3">The sequence shown here is derived from an EMBL/GenBank/DDBJ whole genome shotgun (WGS) entry which is preliminary data.</text>
</comment>
<dbReference type="PANTHER" id="PTHR22602:SF0">
    <property type="entry name" value="TRANSFERASE CAF17, MITOCHONDRIAL-RELATED"/>
    <property type="match status" value="1"/>
</dbReference>
<evidence type="ECO:0000313" key="3">
    <source>
        <dbReference type="EMBL" id="PSJ61275.1"/>
    </source>
</evidence>
<protein>
    <submittedName>
        <fullName evidence="3">Folate-binding protein YgfZ</fullName>
    </submittedName>
</protein>
<dbReference type="InterPro" id="IPR045179">
    <property type="entry name" value="YgfZ/GcvT"/>
</dbReference>
<dbReference type="InterPro" id="IPR027266">
    <property type="entry name" value="TrmE/GcvT-like"/>
</dbReference>
<keyword evidence="4" id="KW-1185">Reference proteome</keyword>
<dbReference type="AlphaFoldDB" id="A0A2P7SFX3"/>
<accession>A0A2P7SFX3</accession>
<dbReference type="RefSeq" id="WP_106723702.1">
    <property type="nucleotide sequence ID" value="NZ_PXYL01000004.1"/>
</dbReference>
<dbReference type="EMBL" id="PXYL01000004">
    <property type="protein sequence ID" value="PSJ61275.1"/>
    <property type="molecule type" value="Genomic_DNA"/>
</dbReference>
<dbReference type="InterPro" id="IPR017703">
    <property type="entry name" value="YgfZ/GCV_T_CS"/>
</dbReference>
<name>A0A2P7SFX3_9HYPH</name>
<dbReference type="SUPFAM" id="SSF103025">
    <property type="entry name" value="Folate-binding domain"/>
    <property type="match status" value="1"/>
</dbReference>
<evidence type="ECO:0000259" key="2">
    <source>
        <dbReference type="Pfam" id="PF25455"/>
    </source>
</evidence>
<dbReference type="Proteomes" id="UP000240653">
    <property type="component" value="Unassembled WGS sequence"/>
</dbReference>
<dbReference type="GO" id="GO:0016226">
    <property type="term" value="P:iron-sulfur cluster assembly"/>
    <property type="evidence" value="ECO:0007669"/>
    <property type="project" value="TreeGrafter"/>
</dbReference>
<reference evidence="3 4" key="1">
    <citation type="submission" date="2018-03" db="EMBL/GenBank/DDBJ databases">
        <title>The draft genome of Mesorhizobium soli JCM 19897.</title>
        <authorList>
            <person name="Li L."/>
            <person name="Liu L."/>
            <person name="Liang L."/>
            <person name="Wang T."/>
            <person name="Zhang X."/>
        </authorList>
    </citation>
    <scope>NUCLEOTIDE SEQUENCE [LARGE SCALE GENOMIC DNA]</scope>
    <source>
        <strain evidence="3 4">JCM 19897</strain>
    </source>
</reference>
<dbReference type="Gene3D" id="3.30.1360.120">
    <property type="entry name" value="Probable tRNA modification gtpase trme, domain 1"/>
    <property type="match status" value="1"/>
</dbReference>
<dbReference type="PIRSF" id="PIRSF006487">
    <property type="entry name" value="GcvT"/>
    <property type="match status" value="1"/>
</dbReference>
<feature type="domain" description="CAF17 C-terminal" evidence="2">
    <location>
        <begin position="210"/>
        <end position="282"/>
    </location>
</feature>
<dbReference type="OrthoDB" id="9796287at2"/>
<dbReference type="NCBIfam" id="TIGR03317">
    <property type="entry name" value="ygfZ_signature"/>
    <property type="match status" value="1"/>
</dbReference>
<dbReference type="PANTHER" id="PTHR22602">
    <property type="entry name" value="TRANSFERASE CAF17, MITOCHONDRIAL-RELATED"/>
    <property type="match status" value="1"/>
</dbReference>
<evidence type="ECO:0000256" key="1">
    <source>
        <dbReference type="ARBA" id="ARBA00022946"/>
    </source>
</evidence>